<dbReference type="PANTHER" id="PTHR38011:SF11">
    <property type="entry name" value="2,5-DIAMINO-6-RIBOSYLAMINO-4(3H)-PYRIMIDINONE 5'-PHOSPHATE REDUCTASE"/>
    <property type="match status" value="1"/>
</dbReference>
<dbReference type="PANTHER" id="PTHR38011">
    <property type="entry name" value="DIHYDROFOLATE REDUCTASE FAMILY PROTEIN (AFU_ORTHOLOGUE AFUA_8G06820)"/>
    <property type="match status" value="1"/>
</dbReference>
<dbReference type="EMBL" id="LS483250">
    <property type="protein sequence ID" value="SQD79201.1"/>
    <property type="molecule type" value="Genomic_DNA"/>
</dbReference>
<gene>
    <name evidence="2" type="ORF">MORIYA_2732</name>
</gene>
<evidence type="ECO:0000313" key="2">
    <source>
        <dbReference type="EMBL" id="SQD79201.1"/>
    </source>
</evidence>
<sequence>MSNVILYIATSLDGYIAKMDHDISWLSNVEVKGEDYGYRDFFDGISAVIMGNTSFQVIKDFDDWPYADKQCFVASHSPDITPNDNVTFITDPAATIKQLKASSKGNIWLLGGANLADSLLRLDLVDELILSTIPILLGNGIRLFNAPLPELGVTLLSSQSYPSGLIQTHYKIIKNNKSA</sequence>
<name>A0A330LT98_9GAMM</name>
<proteinExistence type="predicted"/>
<protein>
    <recommendedName>
        <fullName evidence="1">Bacterial bifunctional deaminase-reductase C-terminal domain-containing protein</fullName>
    </recommendedName>
</protein>
<dbReference type="Pfam" id="PF01872">
    <property type="entry name" value="RibD_C"/>
    <property type="match status" value="1"/>
</dbReference>
<feature type="domain" description="Bacterial bifunctional deaminase-reductase C-terminal" evidence="1">
    <location>
        <begin position="4"/>
        <end position="165"/>
    </location>
</feature>
<evidence type="ECO:0000259" key="1">
    <source>
        <dbReference type="Pfam" id="PF01872"/>
    </source>
</evidence>
<dbReference type="InterPro" id="IPR024072">
    <property type="entry name" value="DHFR-like_dom_sf"/>
</dbReference>
<dbReference type="OrthoDB" id="9782335at2"/>
<accession>A0A330LT98</accession>
<dbReference type="KEGG" id="mya:MORIYA_2732"/>
<evidence type="ECO:0000313" key="3">
    <source>
        <dbReference type="Proteomes" id="UP000250163"/>
    </source>
</evidence>
<dbReference type="GO" id="GO:0009231">
    <property type="term" value="P:riboflavin biosynthetic process"/>
    <property type="evidence" value="ECO:0007669"/>
    <property type="project" value="InterPro"/>
</dbReference>
<dbReference type="Gene3D" id="3.40.430.10">
    <property type="entry name" value="Dihydrofolate Reductase, subunit A"/>
    <property type="match status" value="1"/>
</dbReference>
<organism evidence="2 3">
    <name type="scientific">Moritella yayanosii</name>
    <dbReference type="NCBI Taxonomy" id="69539"/>
    <lineage>
        <taxon>Bacteria</taxon>
        <taxon>Pseudomonadati</taxon>
        <taxon>Pseudomonadota</taxon>
        <taxon>Gammaproteobacteria</taxon>
        <taxon>Alteromonadales</taxon>
        <taxon>Moritellaceae</taxon>
        <taxon>Moritella</taxon>
    </lineage>
</organism>
<dbReference type="AlphaFoldDB" id="A0A330LT98"/>
<dbReference type="Proteomes" id="UP000250163">
    <property type="component" value="Chromosome MORIYA"/>
</dbReference>
<dbReference type="InterPro" id="IPR002734">
    <property type="entry name" value="RibDG_C"/>
</dbReference>
<dbReference type="SUPFAM" id="SSF53597">
    <property type="entry name" value="Dihydrofolate reductase-like"/>
    <property type="match status" value="1"/>
</dbReference>
<dbReference type="InterPro" id="IPR050765">
    <property type="entry name" value="Riboflavin_Biosynth_HTPR"/>
</dbReference>
<dbReference type="GO" id="GO:0008703">
    <property type="term" value="F:5-amino-6-(5-phosphoribosylamino)uracil reductase activity"/>
    <property type="evidence" value="ECO:0007669"/>
    <property type="project" value="InterPro"/>
</dbReference>
<keyword evidence="3" id="KW-1185">Reference proteome</keyword>
<dbReference type="RefSeq" id="WP_112715748.1">
    <property type="nucleotide sequence ID" value="NZ_LS483250.1"/>
</dbReference>
<reference evidence="3" key="1">
    <citation type="submission" date="2018-05" db="EMBL/GenBank/DDBJ databases">
        <authorList>
            <person name="Cea G.-C."/>
            <person name="William W."/>
        </authorList>
    </citation>
    <scope>NUCLEOTIDE SEQUENCE [LARGE SCALE GENOMIC DNA]</scope>
    <source>
        <strain evidence="3">DB21MT 5</strain>
    </source>
</reference>